<keyword evidence="2" id="KW-1133">Transmembrane helix</keyword>
<keyword evidence="2" id="KW-0812">Transmembrane</keyword>
<name>A0A7S1ULJ7_9STRA</name>
<dbReference type="PANTHER" id="PTHR31934">
    <property type="entry name" value="ALPHA/BETA-HYDROLASES SUPERFAMILY PROTEIN"/>
    <property type="match status" value="1"/>
</dbReference>
<sequence length="637" mass="70411">MQREALARNMPAFPPPPTLGALGMKKLKSFALLGLRLALASRAADYALHRGFGLRRGAIRGRLRGVMQTLRGLLLLPGATTLAVSGAILAVAYARALALRRARARSGSVGVIMDEALESLGSDLHAWAQKSEHLKTFSEADIGWLITGAPAELRRATPDVSDEFHHRLRLLREHKKSARGLLQNLLWMLGLARRAKLDRAQLVNALGVPPCRGGWDGLSILLVPGLLTKWYPVYFTSLRFGLERLGFDVHVSRLDTDLGVEANARVLRDEILCIANGSDPEDLELYPTPQDVAAGAAGAGEDSSSPATRRSSGRRRVRGRRKIAVYSHSKGAVDCVACFAAFPETIRHVAAFVSAQGPHGGSWLANDIACTKYQKAAVAMGIERLLAGSSDAVFDLSYEKRREFFKKYPDPVWTRVPTICLATCATHQPNALMSPVVEYMRYRYGDQIGATDGCVAMRDAVLPGAPVIWLMDMDHYGPAWNAFPALDRYDKTHVCLALISMALEEDVSNKMIYPSALRDQPRRDSSSNLIGFGLGLFGGQREGLNAYIREDPPRRRRRKRRHVAKREFLNRWMLEGTDESGSERDVVPRVLKVPKSFRERNGSGRVHGIERYVSRRVMDGVQDGDNFPRAKSTPSFI</sequence>
<evidence type="ECO:0008006" key="4">
    <source>
        <dbReference type="Google" id="ProtNLM"/>
    </source>
</evidence>
<accession>A0A7S1ULJ7</accession>
<proteinExistence type="predicted"/>
<dbReference type="SUPFAM" id="SSF53474">
    <property type="entry name" value="alpha/beta-Hydrolases"/>
    <property type="match status" value="1"/>
</dbReference>
<evidence type="ECO:0000256" key="2">
    <source>
        <dbReference type="SAM" id="Phobius"/>
    </source>
</evidence>
<dbReference type="EMBL" id="HBGJ01046288">
    <property type="protein sequence ID" value="CAD9270685.1"/>
    <property type="molecule type" value="Transcribed_RNA"/>
</dbReference>
<dbReference type="PANTHER" id="PTHR31934:SF5">
    <property type="entry name" value="OS05G0557900 PROTEIN"/>
    <property type="match status" value="1"/>
</dbReference>
<dbReference type="InterPro" id="IPR029058">
    <property type="entry name" value="AB_hydrolase_fold"/>
</dbReference>
<keyword evidence="2" id="KW-0472">Membrane</keyword>
<protein>
    <recommendedName>
        <fullName evidence="4">GPI inositol-deacylase</fullName>
    </recommendedName>
</protein>
<dbReference type="AlphaFoldDB" id="A0A7S1ULJ7"/>
<evidence type="ECO:0000256" key="1">
    <source>
        <dbReference type="SAM" id="MobiDB-lite"/>
    </source>
</evidence>
<gene>
    <name evidence="3" type="ORF">PPAR1163_LOCUS29124</name>
</gene>
<evidence type="ECO:0000313" key="3">
    <source>
        <dbReference type="EMBL" id="CAD9270685.1"/>
    </source>
</evidence>
<feature type="region of interest" description="Disordered" evidence="1">
    <location>
        <begin position="294"/>
        <end position="318"/>
    </location>
</feature>
<feature type="transmembrane region" description="Helical" evidence="2">
    <location>
        <begin position="73"/>
        <end position="94"/>
    </location>
</feature>
<organism evidence="3">
    <name type="scientific">Phaeomonas parva</name>
    <dbReference type="NCBI Taxonomy" id="124430"/>
    <lineage>
        <taxon>Eukaryota</taxon>
        <taxon>Sar</taxon>
        <taxon>Stramenopiles</taxon>
        <taxon>Ochrophyta</taxon>
        <taxon>Pinguiophyceae</taxon>
        <taxon>Pinguiochrysidales</taxon>
        <taxon>Pinguiochrysidaceae</taxon>
        <taxon>Phaeomonas</taxon>
    </lineage>
</organism>
<dbReference type="Gene3D" id="3.40.50.1820">
    <property type="entry name" value="alpha/beta hydrolase"/>
    <property type="match status" value="1"/>
</dbReference>
<reference evidence="3" key="1">
    <citation type="submission" date="2021-01" db="EMBL/GenBank/DDBJ databases">
        <authorList>
            <person name="Corre E."/>
            <person name="Pelletier E."/>
            <person name="Niang G."/>
            <person name="Scheremetjew M."/>
            <person name="Finn R."/>
            <person name="Kale V."/>
            <person name="Holt S."/>
            <person name="Cochrane G."/>
            <person name="Meng A."/>
            <person name="Brown T."/>
            <person name="Cohen L."/>
        </authorList>
    </citation>
    <scope>NUCLEOTIDE SEQUENCE</scope>
    <source>
        <strain evidence="3">CCMP2877</strain>
    </source>
</reference>